<reference evidence="2 3" key="1">
    <citation type="submission" date="2023-12" db="EMBL/GenBank/DDBJ databases">
        <title>Novel species of the genus Arcicella isolated from rivers.</title>
        <authorList>
            <person name="Lu H."/>
        </authorList>
    </citation>
    <scope>NUCLEOTIDE SEQUENCE [LARGE SCALE GENOMIC DNA]</scope>
    <source>
        <strain evidence="2 3">DC25W</strain>
    </source>
</reference>
<organism evidence="2 3">
    <name type="scientific">Arcicella lustrica</name>
    <dbReference type="NCBI Taxonomy" id="2984196"/>
    <lineage>
        <taxon>Bacteria</taxon>
        <taxon>Pseudomonadati</taxon>
        <taxon>Bacteroidota</taxon>
        <taxon>Cytophagia</taxon>
        <taxon>Cytophagales</taxon>
        <taxon>Flectobacillaceae</taxon>
        <taxon>Arcicella</taxon>
    </lineage>
</organism>
<dbReference type="RefSeq" id="WP_323256520.1">
    <property type="nucleotide sequence ID" value="NZ_JAYGIM010000003.1"/>
</dbReference>
<keyword evidence="3" id="KW-1185">Reference proteome</keyword>
<comment type="caution">
    <text evidence="2">The sequence shown here is derived from an EMBL/GenBank/DDBJ whole genome shotgun (WGS) entry which is preliminary data.</text>
</comment>
<evidence type="ECO:0008006" key="4">
    <source>
        <dbReference type="Google" id="ProtNLM"/>
    </source>
</evidence>
<keyword evidence="1" id="KW-0732">Signal</keyword>
<gene>
    <name evidence="2" type="ORF">VB798_04815</name>
</gene>
<dbReference type="Proteomes" id="UP001302222">
    <property type="component" value="Unassembled WGS sequence"/>
</dbReference>
<feature type="chain" id="PRO_5045097299" description="DUF5074 domain-containing protein" evidence="1">
    <location>
        <begin position="22"/>
        <end position="342"/>
    </location>
</feature>
<dbReference type="EMBL" id="JAYGIM010000003">
    <property type="protein sequence ID" value="MEA5425883.1"/>
    <property type="molecule type" value="Genomic_DNA"/>
</dbReference>
<feature type="signal peptide" evidence="1">
    <location>
        <begin position="1"/>
        <end position="21"/>
    </location>
</feature>
<evidence type="ECO:0000313" key="3">
    <source>
        <dbReference type="Proteomes" id="UP001302222"/>
    </source>
</evidence>
<protein>
    <recommendedName>
        <fullName evidence="4">DUF5074 domain-containing protein</fullName>
    </recommendedName>
</protein>
<proteinExistence type="predicted"/>
<dbReference type="PROSITE" id="PS51257">
    <property type="entry name" value="PROKAR_LIPOPROTEIN"/>
    <property type="match status" value="1"/>
</dbReference>
<sequence>MKTLNSWLILFVSIISLFACNSEEIINQTNPQLHVLGHTVGNTNSDGVVLWNAEKTVDMSATATGLDIKFGYYHNQDIYIGGSYKYRKNQQLITAINSTESNAMVIAYKVFQNQLSYFYRSTPGGFTRPNFYLQEGNNTVLIASNNQGAVHNLADITKLDNEYFAVGTQGINGVVKSVMLRIAGGTQQSISLSEDDSFSPRYIYANKTKLYIVGAYFEANSKLYIAVLKLNPDGSGKEIIKLAKANAQSNYGSQSPMIFEGDDFYLSGMNNGKACYWKNNAEGLQYFSNVNGSIANSLVKHGNDVYGVGYENGASTCWKNASTYAKLNMNGKDIQPLHIFIK</sequence>
<accession>A0ABU5SF15</accession>
<evidence type="ECO:0000313" key="2">
    <source>
        <dbReference type="EMBL" id="MEA5425883.1"/>
    </source>
</evidence>
<evidence type="ECO:0000256" key="1">
    <source>
        <dbReference type="SAM" id="SignalP"/>
    </source>
</evidence>
<name>A0ABU5SF15_9BACT</name>